<proteinExistence type="predicted"/>
<comment type="caution">
    <text evidence="2">The sequence shown here is derived from an EMBL/GenBank/DDBJ whole genome shotgun (WGS) entry which is preliminary data.</text>
</comment>
<reference evidence="3" key="1">
    <citation type="journal article" date="2019" name="Int. J. Syst. Evol. Microbiol.">
        <title>The Global Catalogue of Microorganisms (GCM) 10K type strain sequencing project: providing services to taxonomists for standard genome sequencing and annotation.</title>
        <authorList>
            <consortium name="The Broad Institute Genomics Platform"/>
            <consortium name="The Broad Institute Genome Sequencing Center for Infectious Disease"/>
            <person name="Wu L."/>
            <person name="Ma J."/>
        </authorList>
    </citation>
    <scope>NUCLEOTIDE SEQUENCE [LARGE SCALE GENOMIC DNA]</scope>
    <source>
        <strain evidence="3">CCUG 50873</strain>
    </source>
</reference>
<accession>A0ABW3G4R8</accession>
<protein>
    <submittedName>
        <fullName evidence="2">Uncharacterized protein</fullName>
    </submittedName>
</protein>
<keyword evidence="1" id="KW-0472">Membrane</keyword>
<gene>
    <name evidence="2" type="ORF">ACFQ04_07575</name>
</gene>
<dbReference type="RefSeq" id="WP_253646466.1">
    <property type="nucleotide sequence ID" value="NZ_BAAAMO010000002.1"/>
</dbReference>
<feature type="transmembrane region" description="Helical" evidence="1">
    <location>
        <begin position="48"/>
        <end position="65"/>
    </location>
</feature>
<keyword evidence="3" id="KW-1185">Reference proteome</keyword>
<evidence type="ECO:0000313" key="2">
    <source>
        <dbReference type="EMBL" id="MFD0925596.1"/>
    </source>
</evidence>
<sequence>MTETVIAWSGFLGAWLLVAGPLYQGAVELLEQDQRAAAETSNRLPAPPPPPSAWWWLLPPFMLILRRRRSNRYRDDVLARLTPAERAQRAGFLHKAAGWFVVALGGTFIAIKEMGELVEHHEWSRMVLPTLVVAMLIAASSSTIYFIKRRRHDPSAQSAVTSPPRPGRPA</sequence>
<keyword evidence="1" id="KW-0812">Transmembrane</keyword>
<dbReference type="EMBL" id="JBHTIL010000001">
    <property type="protein sequence ID" value="MFD0925596.1"/>
    <property type="molecule type" value="Genomic_DNA"/>
</dbReference>
<evidence type="ECO:0000256" key="1">
    <source>
        <dbReference type="SAM" id="Phobius"/>
    </source>
</evidence>
<dbReference type="Proteomes" id="UP001597068">
    <property type="component" value="Unassembled WGS sequence"/>
</dbReference>
<feature type="transmembrane region" description="Helical" evidence="1">
    <location>
        <begin position="92"/>
        <end position="111"/>
    </location>
</feature>
<organism evidence="2 3">
    <name type="scientific">Williamsia deligens</name>
    <dbReference type="NCBI Taxonomy" id="321325"/>
    <lineage>
        <taxon>Bacteria</taxon>
        <taxon>Bacillati</taxon>
        <taxon>Actinomycetota</taxon>
        <taxon>Actinomycetes</taxon>
        <taxon>Mycobacteriales</taxon>
        <taxon>Nocardiaceae</taxon>
        <taxon>Williamsia</taxon>
    </lineage>
</organism>
<feature type="transmembrane region" description="Helical" evidence="1">
    <location>
        <begin position="123"/>
        <end position="147"/>
    </location>
</feature>
<name>A0ABW3G4R8_9NOCA</name>
<evidence type="ECO:0000313" key="3">
    <source>
        <dbReference type="Proteomes" id="UP001597068"/>
    </source>
</evidence>
<keyword evidence="1" id="KW-1133">Transmembrane helix</keyword>